<dbReference type="Proteomes" id="UP000612585">
    <property type="component" value="Unassembled WGS sequence"/>
</dbReference>
<dbReference type="SUPFAM" id="SSF53597">
    <property type="entry name" value="Dihydrofolate reductase-like"/>
    <property type="match status" value="1"/>
</dbReference>
<dbReference type="RefSeq" id="WP_203985915.1">
    <property type="nucleotide sequence ID" value="NZ_BOPG01000003.1"/>
</dbReference>
<dbReference type="GO" id="GO:0008703">
    <property type="term" value="F:5-amino-6-(5-phosphoribosylamino)uracil reductase activity"/>
    <property type="evidence" value="ECO:0007669"/>
    <property type="project" value="InterPro"/>
</dbReference>
<protein>
    <submittedName>
        <fullName evidence="2">Deaminase</fullName>
    </submittedName>
</protein>
<sequence>MSKVYTGASMSIDGFIAGPENSGFEHLFAWYGNGDVEIPNEIHPDLSLKVTEVSAAHLRTITGMSGAIVVGRKLWDFTNAWGGKHPMGLPVVVLTHSVPDGWEREGEWFTFVTEGGIEAAIAKARELAGDKGVAVNGGEMARQALDAGLLDEVWVDLVPVILGAGTPFFSQLAEKPVPLEGPVSVQEGRSVTHLRYLVKR</sequence>
<evidence type="ECO:0000313" key="3">
    <source>
        <dbReference type="Proteomes" id="UP000612585"/>
    </source>
</evidence>
<dbReference type="AlphaFoldDB" id="A0A8J3YZN4"/>
<name>A0A8J3YZN4_9ACTN</name>
<comment type="caution">
    <text evidence="2">The sequence shown here is derived from an EMBL/GenBank/DDBJ whole genome shotgun (WGS) entry which is preliminary data.</text>
</comment>
<accession>A0A8J3YZN4</accession>
<feature type="domain" description="Bacterial bifunctional deaminase-reductase C-terminal" evidence="1">
    <location>
        <begin position="5"/>
        <end position="172"/>
    </location>
</feature>
<dbReference type="GO" id="GO:0009231">
    <property type="term" value="P:riboflavin biosynthetic process"/>
    <property type="evidence" value="ECO:0007669"/>
    <property type="project" value="InterPro"/>
</dbReference>
<dbReference type="EMBL" id="BOPG01000003">
    <property type="protein sequence ID" value="GIJ52665.1"/>
    <property type="molecule type" value="Genomic_DNA"/>
</dbReference>
<dbReference type="InterPro" id="IPR024072">
    <property type="entry name" value="DHFR-like_dom_sf"/>
</dbReference>
<proteinExistence type="predicted"/>
<evidence type="ECO:0000259" key="1">
    <source>
        <dbReference type="Pfam" id="PF01872"/>
    </source>
</evidence>
<organism evidence="2 3">
    <name type="scientific">Virgisporangium aurantiacum</name>
    <dbReference type="NCBI Taxonomy" id="175570"/>
    <lineage>
        <taxon>Bacteria</taxon>
        <taxon>Bacillati</taxon>
        <taxon>Actinomycetota</taxon>
        <taxon>Actinomycetes</taxon>
        <taxon>Micromonosporales</taxon>
        <taxon>Micromonosporaceae</taxon>
        <taxon>Virgisporangium</taxon>
    </lineage>
</organism>
<dbReference type="InterPro" id="IPR002734">
    <property type="entry name" value="RibDG_C"/>
</dbReference>
<gene>
    <name evidence="2" type="ORF">Vau01_001810</name>
</gene>
<dbReference type="Gene3D" id="3.40.430.10">
    <property type="entry name" value="Dihydrofolate Reductase, subunit A"/>
    <property type="match status" value="1"/>
</dbReference>
<reference evidence="2" key="1">
    <citation type="submission" date="2021-01" db="EMBL/GenBank/DDBJ databases">
        <title>Whole genome shotgun sequence of Virgisporangium aurantiacum NBRC 16421.</title>
        <authorList>
            <person name="Komaki H."/>
            <person name="Tamura T."/>
        </authorList>
    </citation>
    <scope>NUCLEOTIDE SEQUENCE</scope>
    <source>
        <strain evidence="2">NBRC 16421</strain>
    </source>
</reference>
<keyword evidence="3" id="KW-1185">Reference proteome</keyword>
<evidence type="ECO:0000313" key="2">
    <source>
        <dbReference type="EMBL" id="GIJ52665.1"/>
    </source>
</evidence>
<dbReference type="Pfam" id="PF01872">
    <property type="entry name" value="RibD_C"/>
    <property type="match status" value="1"/>
</dbReference>